<sequence>MLMNNSTDSARDHVEMALKAAEAFANDGKLDARELTAIIDIAERDSVIDQEEIRVLRNIIARLEPAEVTPALRAKLAELFDKVNNQG</sequence>
<reference evidence="1" key="2">
    <citation type="submission" date="2020-09" db="EMBL/GenBank/DDBJ databases">
        <authorList>
            <person name="Sun Q."/>
            <person name="Kim S."/>
        </authorList>
    </citation>
    <scope>NUCLEOTIDE SEQUENCE</scope>
    <source>
        <strain evidence="1">KCTC 12711</strain>
    </source>
</reference>
<dbReference type="AlphaFoldDB" id="A0A918RRY3"/>
<evidence type="ECO:0000313" key="1">
    <source>
        <dbReference type="EMBL" id="GHA07818.1"/>
    </source>
</evidence>
<organism evidence="1 2">
    <name type="scientific">Arenicella chitinivorans</name>
    <dbReference type="NCBI Taxonomy" id="1329800"/>
    <lineage>
        <taxon>Bacteria</taxon>
        <taxon>Pseudomonadati</taxon>
        <taxon>Pseudomonadota</taxon>
        <taxon>Gammaproteobacteria</taxon>
        <taxon>Arenicellales</taxon>
        <taxon>Arenicellaceae</taxon>
        <taxon>Arenicella</taxon>
    </lineage>
</organism>
<protein>
    <submittedName>
        <fullName evidence="1">Uncharacterized protein</fullName>
    </submittedName>
</protein>
<accession>A0A918RRY3</accession>
<name>A0A918RRY3_9GAMM</name>
<comment type="caution">
    <text evidence="1">The sequence shown here is derived from an EMBL/GenBank/DDBJ whole genome shotgun (WGS) entry which is preliminary data.</text>
</comment>
<keyword evidence="2" id="KW-1185">Reference proteome</keyword>
<dbReference type="Proteomes" id="UP000614811">
    <property type="component" value="Unassembled WGS sequence"/>
</dbReference>
<proteinExistence type="predicted"/>
<reference evidence="1" key="1">
    <citation type="journal article" date="2014" name="Int. J. Syst. Evol. Microbiol.">
        <title>Complete genome sequence of Corynebacterium casei LMG S-19264T (=DSM 44701T), isolated from a smear-ripened cheese.</title>
        <authorList>
            <consortium name="US DOE Joint Genome Institute (JGI-PGF)"/>
            <person name="Walter F."/>
            <person name="Albersmeier A."/>
            <person name="Kalinowski J."/>
            <person name="Ruckert C."/>
        </authorList>
    </citation>
    <scope>NUCLEOTIDE SEQUENCE</scope>
    <source>
        <strain evidence="1">KCTC 12711</strain>
    </source>
</reference>
<dbReference type="EMBL" id="BMXA01000002">
    <property type="protein sequence ID" value="GHA07818.1"/>
    <property type="molecule type" value="Genomic_DNA"/>
</dbReference>
<gene>
    <name evidence="1" type="ORF">GCM10008090_17060</name>
</gene>
<evidence type="ECO:0000313" key="2">
    <source>
        <dbReference type="Proteomes" id="UP000614811"/>
    </source>
</evidence>